<feature type="compositionally biased region" description="Basic residues" evidence="1">
    <location>
        <begin position="88"/>
        <end position="97"/>
    </location>
</feature>
<name>A0A0C5FXI3_9ACTN</name>
<evidence type="ECO:0000313" key="2">
    <source>
        <dbReference type="EMBL" id="AJP04792.1"/>
    </source>
</evidence>
<dbReference type="STRING" id="477245.TU94_28450"/>
<dbReference type="RefSeq" id="WP_044385888.1">
    <property type="nucleotide sequence ID" value="NZ_CP010849.1"/>
</dbReference>
<evidence type="ECO:0000313" key="3">
    <source>
        <dbReference type="Proteomes" id="UP000032234"/>
    </source>
</evidence>
<protein>
    <submittedName>
        <fullName evidence="2">Uncharacterized protein</fullName>
    </submittedName>
</protein>
<dbReference type="OrthoDB" id="4301396at2"/>
<organism evidence="2 3">
    <name type="scientific">Streptomyces cyaneogriseus subsp. noncyanogenus</name>
    <dbReference type="NCBI Taxonomy" id="477245"/>
    <lineage>
        <taxon>Bacteria</taxon>
        <taxon>Bacillati</taxon>
        <taxon>Actinomycetota</taxon>
        <taxon>Actinomycetes</taxon>
        <taxon>Kitasatosporales</taxon>
        <taxon>Streptomycetaceae</taxon>
        <taxon>Streptomyces</taxon>
    </lineage>
</organism>
<dbReference type="EMBL" id="CP010849">
    <property type="protein sequence ID" value="AJP04792.1"/>
    <property type="molecule type" value="Genomic_DNA"/>
</dbReference>
<accession>A0A0C5FXI3</accession>
<dbReference type="Proteomes" id="UP000032234">
    <property type="component" value="Chromosome"/>
</dbReference>
<feature type="region of interest" description="Disordered" evidence="1">
    <location>
        <begin position="73"/>
        <end position="116"/>
    </location>
</feature>
<keyword evidence="3" id="KW-1185">Reference proteome</keyword>
<sequence length="116" mass="13058">MSARRLRVLIERLPPESATWTALRNSASPEEIAAQADKGEPEKAPWSQQEQLLALVADRLARVEWVLWCVNTDKKSKRPDPPEPIRRPGAKPRKAKPKLTENSANRLFQLIQGGAE</sequence>
<gene>
    <name evidence="2" type="ORF">TU94_28450</name>
</gene>
<proteinExistence type="predicted"/>
<dbReference type="HOGENOM" id="CLU_2169599_0_0_11"/>
<reference evidence="2 3" key="1">
    <citation type="submission" date="2015-02" db="EMBL/GenBank/DDBJ databases">
        <title>Genome sequence of thermotolerant Streptomyces cyaneogriseus subsp. Noncyanogenus NMWT1, the producer of nematocidal antibiotics nemadectin.</title>
        <authorList>
            <person name="Wang H."/>
            <person name="Li C."/>
            <person name="Xiang W."/>
            <person name="Wang X."/>
        </authorList>
    </citation>
    <scope>NUCLEOTIDE SEQUENCE [LARGE SCALE GENOMIC DNA]</scope>
    <source>
        <strain evidence="2 3">NMWT 1</strain>
    </source>
</reference>
<dbReference type="AlphaFoldDB" id="A0A0C5FXI3"/>
<feature type="region of interest" description="Disordered" evidence="1">
    <location>
        <begin position="20"/>
        <end position="48"/>
    </location>
</feature>
<dbReference type="KEGG" id="scw:TU94_28450"/>
<dbReference type="PATRIC" id="fig|477245.3.peg.6037"/>
<feature type="compositionally biased region" description="Basic and acidic residues" evidence="1">
    <location>
        <begin position="73"/>
        <end position="86"/>
    </location>
</feature>
<evidence type="ECO:0000256" key="1">
    <source>
        <dbReference type="SAM" id="MobiDB-lite"/>
    </source>
</evidence>